<evidence type="ECO:0000256" key="10">
    <source>
        <dbReference type="ARBA" id="ARBA00022692"/>
    </source>
</evidence>
<evidence type="ECO:0000313" key="20">
    <source>
        <dbReference type="EMBL" id="MCX2523193.1"/>
    </source>
</evidence>
<evidence type="ECO:0000256" key="11">
    <source>
        <dbReference type="ARBA" id="ARBA00022842"/>
    </source>
</evidence>
<keyword evidence="9 19" id="KW-0808">Transferase</keyword>
<feature type="transmembrane region" description="Helical" evidence="19">
    <location>
        <begin position="114"/>
        <end position="136"/>
    </location>
</feature>
<comment type="catalytic activity">
    <reaction evidence="17 19">
        <text>alpha-ribazole + adenosylcob(III)inamide-GDP = adenosylcob(III)alamin + GMP + H(+)</text>
        <dbReference type="Rhea" id="RHEA:16049"/>
        <dbReference type="ChEBI" id="CHEBI:10329"/>
        <dbReference type="ChEBI" id="CHEBI:15378"/>
        <dbReference type="ChEBI" id="CHEBI:18408"/>
        <dbReference type="ChEBI" id="CHEBI:58115"/>
        <dbReference type="ChEBI" id="CHEBI:60487"/>
        <dbReference type="EC" id="2.7.8.26"/>
    </reaction>
</comment>
<dbReference type="GO" id="GO:0051073">
    <property type="term" value="F:adenosylcobinamide-GDP ribazoletransferase activity"/>
    <property type="evidence" value="ECO:0007669"/>
    <property type="project" value="UniProtKB-UniRule"/>
</dbReference>
<evidence type="ECO:0000256" key="18">
    <source>
        <dbReference type="ARBA" id="ARBA00049504"/>
    </source>
</evidence>
<comment type="catalytic activity">
    <reaction evidence="18 19">
        <text>alpha-ribazole 5'-phosphate + adenosylcob(III)inamide-GDP = adenosylcob(III)alamin 5'-phosphate + GMP + H(+)</text>
        <dbReference type="Rhea" id="RHEA:23560"/>
        <dbReference type="ChEBI" id="CHEBI:15378"/>
        <dbReference type="ChEBI" id="CHEBI:57918"/>
        <dbReference type="ChEBI" id="CHEBI:58115"/>
        <dbReference type="ChEBI" id="CHEBI:60487"/>
        <dbReference type="ChEBI" id="CHEBI:60493"/>
        <dbReference type="EC" id="2.7.8.26"/>
    </reaction>
</comment>
<evidence type="ECO:0000256" key="5">
    <source>
        <dbReference type="ARBA" id="ARBA00013200"/>
    </source>
</evidence>
<evidence type="ECO:0000256" key="12">
    <source>
        <dbReference type="ARBA" id="ARBA00022989"/>
    </source>
</evidence>
<dbReference type="RefSeq" id="WP_265895533.1">
    <property type="nucleotide sequence ID" value="NZ_JAPIVE010000001.1"/>
</dbReference>
<evidence type="ECO:0000256" key="1">
    <source>
        <dbReference type="ARBA" id="ARBA00001946"/>
    </source>
</evidence>
<evidence type="ECO:0000256" key="17">
    <source>
        <dbReference type="ARBA" id="ARBA00048623"/>
    </source>
</evidence>
<feature type="transmembrane region" description="Helical" evidence="19">
    <location>
        <begin position="187"/>
        <end position="220"/>
    </location>
</feature>
<reference evidence="20" key="1">
    <citation type="submission" date="2022-11" db="EMBL/GenBank/DDBJ databases">
        <title>Larsenimonas rhizosphaerae sp. nov., isolated from a tidal mudflat.</title>
        <authorList>
            <person name="Lee S.D."/>
            <person name="Kim I.S."/>
        </authorList>
    </citation>
    <scope>NUCLEOTIDE SEQUENCE</scope>
    <source>
        <strain evidence="20">GH2-1</strain>
    </source>
</reference>
<evidence type="ECO:0000313" key="21">
    <source>
        <dbReference type="Proteomes" id="UP001165678"/>
    </source>
</evidence>
<dbReference type="Pfam" id="PF02654">
    <property type="entry name" value="CobS"/>
    <property type="match status" value="1"/>
</dbReference>
<comment type="cofactor">
    <cofactor evidence="1 19">
        <name>Mg(2+)</name>
        <dbReference type="ChEBI" id="CHEBI:18420"/>
    </cofactor>
</comment>
<keyword evidence="12 19" id="KW-1133">Transmembrane helix</keyword>
<dbReference type="AlphaFoldDB" id="A0AA42CWX8"/>
<evidence type="ECO:0000256" key="13">
    <source>
        <dbReference type="ARBA" id="ARBA00023136"/>
    </source>
</evidence>
<evidence type="ECO:0000256" key="8">
    <source>
        <dbReference type="ARBA" id="ARBA00022573"/>
    </source>
</evidence>
<evidence type="ECO:0000256" key="3">
    <source>
        <dbReference type="ARBA" id="ARBA00004663"/>
    </source>
</evidence>
<comment type="function">
    <text evidence="14 19">Joins adenosylcobinamide-GDP and alpha-ribazole to generate adenosylcobalamin (Ado-cobalamin). Also synthesizes adenosylcobalamin 5'-phosphate from adenosylcobinamide-GDP and alpha-ribazole 5'-phosphate.</text>
</comment>
<proteinExistence type="inferred from homology"/>
<keyword evidence="13 19" id="KW-0472">Membrane</keyword>
<evidence type="ECO:0000256" key="4">
    <source>
        <dbReference type="ARBA" id="ARBA00010561"/>
    </source>
</evidence>
<dbReference type="EMBL" id="JAPIVE010000001">
    <property type="protein sequence ID" value="MCX2523193.1"/>
    <property type="molecule type" value="Genomic_DNA"/>
</dbReference>
<dbReference type="GO" id="GO:0005886">
    <property type="term" value="C:plasma membrane"/>
    <property type="evidence" value="ECO:0007669"/>
    <property type="project" value="UniProtKB-SubCell"/>
</dbReference>
<dbReference type="PANTHER" id="PTHR34148">
    <property type="entry name" value="ADENOSYLCOBINAMIDE-GDP RIBAZOLETRANSFERASE"/>
    <property type="match status" value="1"/>
</dbReference>
<keyword evidence="7 19" id="KW-1003">Cell membrane</keyword>
<evidence type="ECO:0000256" key="2">
    <source>
        <dbReference type="ARBA" id="ARBA00004651"/>
    </source>
</evidence>
<protein>
    <recommendedName>
        <fullName evidence="6 19">Adenosylcobinamide-GDP ribazoletransferase</fullName>
        <ecNumber evidence="5 19">2.7.8.26</ecNumber>
    </recommendedName>
    <alternativeName>
        <fullName evidence="16 19">Cobalamin synthase</fullName>
    </alternativeName>
    <alternativeName>
        <fullName evidence="15 19">Cobalamin-5'-phosphate synthase</fullName>
    </alternativeName>
</protein>
<name>A0AA42CWX8_9GAMM</name>
<evidence type="ECO:0000256" key="16">
    <source>
        <dbReference type="ARBA" id="ARBA00032853"/>
    </source>
</evidence>
<dbReference type="GO" id="GO:0008818">
    <property type="term" value="F:cobalamin 5'-phosphate synthase activity"/>
    <property type="evidence" value="ECO:0007669"/>
    <property type="project" value="UniProtKB-UniRule"/>
</dbReference>
<dbReference type="EC" id="2.7.8.26" evidence="5 19"/>
<sequence>MSEKAPTEWRRLGWALSFLTRLPAMTQATPRGNELASCPRYFPLIGAGLGLLAGSIMLAGQALWPAAVAVLLGLGVLILVTGGLHEDGLADTVDGLGGGMDVTARLRIMKDSRVGSYGVLALVLSLMLRGVLLTLLAMFSPLALPGILVAGQGASRALAVSLMPALNYVRLEDSKVRAVTQELDRRSLWVALGTGGLLLCLGLGFNAALIVGVALAVLWWGLRSLYCRQLGGYTGDTLGAAQQAAELVIYLVVAALWLN</sequence>
<dbReference type="Proteomes" id="UP001165678">
    <property type="component" value="Unassembled WGS sequence"/>
</dbReference>
<dbReference type="HAMAP" id="MF_00719">
    <property type="entry name" value="CobS"/>
    <property type="match status" value="1"/>
</dbReference>
<comment type="subcellular location">
    <subcellularLocation>
        <location evidence="2 19">Cell membrane</location>
        <topology evidence="2 19">Multi-pass membrane protein</topology>
    </subcellularLocation>
</comment>
<keyword evidence="10 19" id="KW-0812">Transmembrane</keyword>
<keyword evidence="21" id="KW-1185">Reference proteome</keyword>
<gene>
    <name evidence="19" type="primary">cobS</name>
    <name evidence="20" type="ORF">OQ287_02975</name>
</gene>
<comment type="pathway">
    <text evidence="3 19">Cofactor biosynthesis; adenosylcobalamin biosynthesis; adenosylcobalamin from cob(II)yrinate a,c-diamide: step 7/7.</text>
</comment>
<dbReference type="PANTHER" id="PTHR34148:SF1">
    <property type="entry name" value="ADENOSYLCOBINAMIDE-GDP RIBAZOLETRANSFERASE"/>
    <property type="match status" value="1"/>
</dbReference>
<dbReference type="GO" id="GO:0009236">
    <property type="term" value="P:cobalamin biosynthetic process"/>
    <property type="evidence" value="ECO:0007669"/>
    <property type="project" value="UniProtKB-UniRule"/>
</dbReference>
<feature type="transmembrane region" description="Helical" evidence="19">
    <location>
        <begin position="142"/>
        <end position="166"/>
    </location>
</feature>
<evidence type="ECO:0000256" key="15">
    <source>
        <dbReference type="ARBA" id="ARBA00032605"/>
    </source>
</evidence>
<evidence type="ECO:0000256" key="7">
    <source>
        <dbReference type="ARBA" id="ARBA00022475"/>
    </source>
</evidence>
<comment type="caution">
    <text evidence="20">The sequence shown here is derived from an EMBL/GenBank/DDBJ whole genome shotgun (WGS) entry which is preliminary data.</text>
</comment>
<keyword evidence="11 19" id="KW-0460">Magnesium</keyword>
<accession>A0AA42CWX8</accession>
<organism evidence="20 21">
    <name type="scientific">Larsenimonas rhizosphaerae</name>
    <dbReference type="NCBI Taxonomy" id="2944682"/>
    <lineage>
        <taxon>Bacteria</taxon>
        <taxon>Pseudomonadati</taxon>
        <taxon>Pseudomonadota</taxon>
        <taxon>Gammaproteobacteria</taxon>
        <taxon>Oceanospirillales</taxon>
        <taxon>Halomonadaceae</taxon>
        <taxon>Larsenimonas</taxon>
    </lineage>
</organism>
<evidence type="ECO:0000256" key="9">
    <source>
        <dbReference type="ARBA" id="ARBA00022679"/>
    </source>
</evidence>
<evidence type="ECO:0000256" key="6">
    <source>
        <dbReference type="ARBA" id="ARBA00015850"/>
    </source>
</evidence>
<feature type="transmembrane region" description="Helical" evidence="19">
    <location>
        <begin position="52"/>
        <end position="80"/>
    </location>
</feature>
<evidence type="ECO:0000256" key="19">
    <source>
        <dbReference type="HAMAP-Rule" id="MF_00719"/>
    </source>
</evidence>
<keyword evidence="8 19" id="KW-0169">Cobalamin biosynthesis</keyword>
<comment type="similarity">
    <text evidence="4 19">Belongs to the CobS family.</text>
</comment>
<dbReference type="InterPro" id="IPR003805">
    <property type="entry name" value="CobS"/>
</dbReference>
<feature type="transmembrane region" description="Helical" evidence="19">
    <location>
        <begin position="240"/>
        <end position="258"/>
    </location>
</feature>
<evidence type="ECO:0000256" key="14">
    <source>
        <dbReference type="ARBA" id="ARBA00025228"/>
    </source>
</evidence>